<keyword evidence="2" id="KW-1185">Reference proteome</keyword>
<reference evidence="1" key="1">
    <citation type="submission" date="2021-01" db="UniProtKB">
        <authorList>
            <consortium name="EnsemblMetazoa"/>
        </authorList>
    </citation>
    <scope>IDENTIFICATION</scope>
</reference>
<sequence>MATGYALPARHGVASAGRYFEADSGGTPLVEVGLGCSVCLRWRRRCPARGATYLGEKSTVGQKSWRIIKYKRRSGFLRDLATVFMDEENLSFERFRFMEIEELNIWNTTHPIIFSKKIKSVSKFVQRLLG</sequence>
<dbReference type="RefSeq" id="XP_031789280.1">
    <property type="nucleotide sequence ID" value="XM_031933420.2"/>
</dbReference>
<dbReference type="GeneID" id="103316364"/>
<protein>
    <submittedName>
        <fullName evidence="1">Uncharacterized protein</fullName>
    </submittedName>
</protein>
<accession>A0A7M7QNL4</accession>
<dbReference type="AlphaFoldDB" id="A0A7M7QNL4"/>
<evidence type="ECO:0000313" key="2">
    <source>
        <dbReference type="Proteomes" id="UP000002358"/>
    </source>
</evidence>
<organism evidence="1 2">
    <name type="scientific">Nasonia vitripennis</name>
    <name type="common">Parasitic wasp</name>
    <dbReference type="NCBI Taxonomy" id="7425"/>
    <lineage>
        <taxon>Eukaryota</taxon>
        <taxon>Metazoa</taxon>
        <taxon>Ecdysozoa</taxon>
        <taxon>Arthropoda</taxon>
        <taxon>Hexapoda</taxon>
        <taxon>Insecta</taxon>
        <taxon>Pterygota</taxon>
        <taxon>Neoptera</taxon>
        <taxon>Endopterygota</taxon>
        <taxon>Hymenoptera</taxon>
        <taxon>Apocrita</taxon>
        <taxon>Proctotrupomorpha</taxon>
        <taxon>Chalcidoidea</taxon>
        <taxon>Pteromalidae</taxon>
        <taxon>Pteromalinae</taxon>
        <taxon>Nasonia</taxon>
    </lineage>
</organism>
<proteinExistence type="predicted"/>
<dbReference type="Proteomes" id="UP000002358">
    <property type="component" value="Unassembled WGS sequence"/>
</dbReference>
<evidence type="ECO:0000313" key="1">
    <source>
        <dbReference type="EnsemblMetazoa" id="XP_031789280"/>
    </source>
</evidence>
<dbReference type="EnsemblMetazoa" id="XM_031933420">
    <property type="protein sequence ID" value="XP_031789280"/>
    <property type="gene ID" value="LOC103316364"/>
</dbReference>
<name>A0A7M7QNL4_NASVI</name>